<evidence type="ECO:0000256" key="12">
    <source>
        <dbReference type="SAM" id="Phobius"/>
    </source>
</evidence>
<dbReference type="InterPro" id="IPR050428">
    <property type="entry name" value="TCS_sensor_his_kinase"/>
</dbReference>
<gene>
    <name evidence="15" type="ORF">ABLG96_16865</name>
</gene>
<dbReference type="Pfam" id="PF00672">
    <property type="entry name" value="HAMP"/>
    <property type="match status" value="1"/>
</dbReference>
<dbReference type="RefSeq" id="WP_353648488.1">
    <property type="nucleotide sequence ID" value="NZ_CP159218.1"/>
</dbReference>
<dbReference type="InterPro" id="IPR005467">
    <property type="entry name" value="His_kinase_dom"/>
</dbReference>
<dbReference type="InterPro" id="IPR003660">
    <property type="entry name" value="HAMP_dom"/>
</dbReference>
<dbReference type="InterPro" id="IPR003594">
    <property type="entry name" value="HATPase_dom"/>
</dbReference>
<dbReference type="AlphaFoldDB" id="A0AAU8DL26"/>
<evidence type="ECO:0000313" key="15">
    <source>
        <dbReference type="EMBL" id="XCG62873.1"/>
    </source>
</evidence>
<dbReference type="SUPFAM" id="SSF55874">
    <property type="entry name" value="ATPase domain of HSP90 chaperone/DNA topoisomerase II/histidine kinase"/>
    <property type="match status" value="1"/>
</dbReference>
<feature type="region of interest" description="Disordered" evidence="11">
    <location>
        <begin position="1"/>
        <end position="82"/>
    </location>
</feature>
<dbReference type="PANTHER" id="PTHR45436">
    <property type="entry name" value="SENSOR HISTIDINE KINASE YKOH"/>
    <property type="match status" value="1"/>
</dbReference>
<dbReference type="Gene3D" id="3.30.565.10">
    <property type="entry name" value="Histidine kinase-like ATPase, C-terminal domain"/>
    <property type="match status" value="1"/>
</dbReference>
<dbReference type="Pfam" id="PF00512">
    <property type="entry name" value="HisKA"/>
    <property type="match status" value="1"/>
</dbReference>
<feature type="domain" description="HAMP" evidence="14">
    <location>
        <begin position="260"/>
        <end position="313"/>
    </location>
</feature>
<name>A0AAU8DL26_9ACTN</name>
<dbReference type="PRINTS" id="PR00344">
    <property type="entry name" value="BCTRLSENSOR"/>
</dbReference>
<keyword evidence="9" id="KW-0902">Two-component regulatory system</keyword>
<evidence type="ECO:0000259" key="14">
    <source>
        <dbReference type="PROSITE" id="PS50885"/>
    </source>
</evidence>
<dbReference type="InterPro" id="IPR036097">
    <property type="entry name" value="HisK_dim/P_sf"/>
</dbReference>
<feature type="compositionally biased region" description="Basic and acidic residues" evidence="11">
    <location>
        <begin position="1"/>
        <end position="15"/>
    </location>
</feature>
<dbReference type="GO" id="GO:0005886">
    <property type="term" value="C:plasma membrane"/>
    <property type="evidence" value="ECO:0007669"/>
    <property type="project" value="UniProtKB-SubCell"/>
</dbReference>
<dbReference type="EMBL" id="CP159218">
    <property type="protein sequence ID" value="XCG62873.1"/>
    <property type="molecule type" value="Genomic_DNA"/>
</dbReference>
<reference evidence="15" key="1">
    <citation type="submission" date="2024-05" db="EMBL/GenBank/DDBJ databases">
        <authorList>
            <person name="Cai S.Y."/>
            <person name="Jin L.M."/>
            <person name="Li H.R."/>
        </authorList>
    </citation>
    <scope>NUCLEOTIDE SEQUENCE</scope>
    <source>
        <strain evidence="15">A5-74</strain>
    </source>
</reference>
<dbReference type="FunFam" id="1.10.287.130:FF:000001">
    <property type="entry name" value="Two-component sensor histidine kinase"/>
    <property type="match status" value="1"/>
</dbReference>
<protein>
    <recommendedName>
        <fullName evidence="3">histidine kinase</fullName>
        <ecNumber evidence="3">2.7.13.3</ecNumber>
    </recommendedName>
</protein>
<feature type="domain" description="Histidine kinase" evidence="13">
    <location>
        <begin position="328"/>
        <end position="545"/>
    </location>
</feature>
<comment type="subcellular location">
    <subcellularLocation>
        <location evidence="2">Cell membrane</location>
    </subcellularLocation>
</comment>
<keyword evidence="5" id="KW-0808">Transferase</keyword>
<evidence type="ECO:0000256" key="4">
    <source>
        <dbReference type="ARBA" id="ARBA00022553"/>
    </source>
</evidence>
<evidence type="ECO:0000256" key="3">
    <source>
        <dbReference type="ARBA" id="ARBA00012438"/>
    </source>
</evidence>
<evidence type="ECO:0000256" key="9">
    <source>
        <dbReference type="ARBA" id="ARBA00023012"/>
    </source>
</evidence>
<sequence length="558" mass="58864">MRGDPTLDESGRGDQVESAGSTDEAPLSLTKRARARIEDAVTGPIPIVTEIGPEGAPGSGDWPPAEDFDVGEPVDQTGEPGDTERRFTLRTRLIALVLGVAAIALVAVDILIPLNVRSSLMESKDLALRSQISALDGRGGDLFTQIQAGPFAKSEVGVTAVYTSGNVVILPLASDESANPLVGKSPSTSTPETVRDADGQGTFRALAYQGVDPTGHTAFLVFWVPLADVTKAVGSVVFTELLISLALLVLLGTTASVIIRRELRPLEAMATAADDIAGGDLDRRVYPGDPGTEVGRLGFAFNGMLDGISTLIAERDANEIRMRQFLADASHELRTPVAAVRGYTDLYRAGALPDEAAVTRAMARMGFESERMGALVGDLLMLVQADAESDTRREVVDLSDVLTGVVDDAAVIDQTRIWRLVGADTRGADLVQGDRLRLHQLFANLLGNVRTHTDPGTTATVTLSSGLGELTVTVADNGPGVSGAELPKLFDRFYRVDASRSRIKGGTGLGLSIVAAIVRSHRGRVLAGHTPGGGLTTTVVLPRWTPTTPDAQPEVNRT</sequence>
<dbReference type="SMART" id="SM00387">
    <property type="entry name" value="HATPase_c"/>
    <property type="match status" value="1"/>
</dbReference>
<keyword evidence="7 15" id="KW-0418">Kinase</keyword>
<evidence type="ECO:0000256" key="5">
    <source>
        <dbReference type="ARBA" id="ARBA00022679"/>
    </source>
</evidence>
<evidence type="ECO:0000256" key="8">
    <source>
        <dbReference type="ARBA" id="ARBA00022989"/>
    </source>
</evidence>
<keyword evidence="6 12" id="KW-0812">Transmembrane</keyword>
<dbReference type="EC" id="2.7.13.3" evidence="3"/>
<dbReference type="PANTHER" id="PTHR45436:SF5">
    <property type="entry name" value="SENSOR HISTIDINE KINASE TRCS"/>
    <property type="match status" value="1"/>
</dbReference>
<proteinExistence type="predicted"/>
<feature type="transmembrane region" description="Helical" evidence="12">
    <location>
        <begin position="241"/>
        <end position="259"/>
    </location>
</feature>
<dbReference type="PROSITE" id="PS50109">
    <property type="entry name" value="HIS_KIN"/>
    <property type="match status" value="1"/>
</dbReference>
<evidence type="ECO:0000256" key="10">
    <source>
        <dbReference type="ARBA" id="ARBA00023136"/>
    </source>
</evidence>
<dbReference type="SMART" id="SM00304">
    <property type="entry name" value="HAMP"/>
    <property type="match status" value="1"/>
</dbReference>
<dbReference type="InterPro" id="IPR004358">
    <property type="entry name" value="Sig_transdc_His_kin-like_C"/>
</dbReference>
<feature type="transmembrane region" description="Helical" evidence="12">
    <location>
        <begin position="93"/>
        <end position="114"/>
    </location>
</feature>
<dbReference type="Gene3D" id="1.10.287.130">
    <property type="match status" value="1"/>
</dbReference>
<dbReference type="SUPFAM" id="SSF158472">
    <property type="entry name" value="HAMP domain-like"/>
    <property type="match status" value="1"/>
</dbReference>
<evidence type="ECO:0000256" key="11">
    <source>
        <dbReference type="SAM" id="MobiDB-lite"/>
    </source>
</evidence>
<evidence type="ECO:0000256" key="7">
    <source>
        <dbReference type="ARBA" id="ARBA00022777"/>
    </source>
</evidence>
<evidence type="ECO:0000259" key="13">
    <source>
        <dbReference type="PROSITE" id="PS50109"/>
    </source>
</evidence>
<dbReference type="InterPro" id="IPR003661">
    <property type="entry name" value="HisK_dim/P_dom"/>
</dbReference>
<comment type="catalytic activity">
    <reaction evidence="1">
        <text>ATP + protein L-histidine = ADP + protein N-phospho-L-histidine.</text>
        <dbReference type="EC" id="2.7.13.3"/>
    </reaction>
</comment>
<dbReference type="SMART" id="SM00388">
    <property type="entry name" value="HisKA"/>
    <property type="match status" value="1"/>
</dbReference>
<keyword evidence="4" id="KW-0597">Phosphoprotein</keyword>
<dbReference type="Pfam" id="PF02518">
    <property type="entry name" value="HATPase_c"/>
    <property type="match status" value="1"/>
</dbReference>
<keyword evidence="10 12" id="KW-0472">Membrane</keyword>
<dbReference type="Gene3D" id="6.10.340.10">
    <property type="match status" value="1"/>
</dbReference>
<organism evidence="15">
    <name type="scientific">Nakamurella sp. A5-74</name>
    <dbReference type="NCBI Taxonomy" id="3158264"/>
    <lineage>
        <taxon>Bacteria</taxon>
        <taxon>Bacillati</taxon>
        <taxon>Actinomycetota</taxon>
        <taxon>Actinomycetes</taxon>
        <taxon>Nakamurellales</taxon>
        <taxon>Nakamurellaceae</taxon>
        <taxon>Nakamurella</taxon>
    </lineage>
</organism>
<dbReference type="PROSITE" id="PS50885">
    <property type="entry name" value="HAMP"/>
    <property type="match status" value="1"/>
</dbReference>
<dbReference type="SUPFAM" id="SSF47384">
    <property type="entry name" value="Homodimeric domain of signal transducing histidine kinase"/>
    <property type="match status" value="1"/>
</dbReference>
<dbReference type="CDD" id="cd00082">
    <property type="entry name" value="HisKA"/>
    <property type="match status" value="1"/>
</dbReference>
<evidence type="ECO:0000256" key="1">
    <source>
        <dbReference type="ARBA" id="ARBA00000085"/>
    </source>
</evidence>
<keyword evidence="8 12" id="KW-1133">Transmembrane helix</keyword>
<dbReference type="GO" id="GO:0000155">
    <property type="term" value="F:phosphorelay sensor kinase activity"/>
    <property type="evidence" value="ECO:0007669"/>
    <property type="project" value="InterPro"/>
</dbReference>
<evidence type="ECO:0000256" key="2">
    <source>
        <dbReference type="ARBA" id="ARBA00004236"/>
    </source>
</evidence>
<accession>A0AAU8DL26</accession>
<evidence type="ECO:0000256" key="6">
    <source>
        <dbReference type="ARBA" id="ARBA00022692"/>
    </source>
</evidence>
<dbReference type="InterPro" id="IPR036890">
    <property type="entry name" value="HATPase_C_sf"/>
</dbReference>
<dbReference type="CDD" id="cd06225">
    <property type="entry name" value="HAMP"/>
    <property type="match status" value="1"/>
</dbReference>